<reference evidence="2 3" key="1">
    <citation type="journal article" date="2018" name="Environ. Microbiol.">
        <title>Novel energy conservation strategies and behaviour of Pelotomaculum schinkii driving syntrophic propionate catabolism.</title>
        <authorList>
            <person name="Hidalgo-Ahumada C.A.P."/>
            <person name="Nobu M.K."/>
            <person name="Narihiro T."/>
            <person name="Tamaki H."/>
            <person name="Liu W.T."/>
            <person name="Kamagata Y."/>
            <person name="Stams A.J.M."/>
            <person name="Imachi H."/>
            <person name="Sousa D.Z."/>
        </authorList>
    </citation>
    <scope>NUCLEOTIDE SEQUENCE [LARGE SCALE GENOMIC DNA]</scope>
    <source>
        <strain evidence="2 3">MGP</strain>
    </source>
</reference>
<evidence type="ECO:0000313" key="2">
    <source>
        <dbReference type="EMBL" id="TEB10772.1"/>
    </source>
</evidence>
<protein>
    <submittedName>
        <fullName evidence="2">Uncharacterized protein</fullName>
    </submittedName>
</protein>
<dbReference type="AlphaFoldDB" id="A0A4Y7RQ23"/>
<keyword evidence="1" id="KW-0472">Membrane</keyword>
<keyword evidence="1" id="KW-1133">Transmembrane helix</keyword>
<feature type="transmembrane region" description="Helical" evidence="1">
    <location>
        <begin position="20"/>
        <end position="38"/>
    </location>
</feature>
<keyword evidence="1" id="KW-0812">Transmembrane</keyword>
<dbReference type="Proteomes" id="UP000297597">
    <property type="component" value="Unassembled WGS sequence"/>
</dbReference>
<keyword evidence="3" id="KW-1185">Reference proteome</keyword>
<organism evidence="2 3">
    <name type="scientific">Pelotomaculum propionicicum</name>
    <dbReference type="NCBI Taxonomy" id="258475"/>
    <lineage>
        <taxon>Bacteria</taxon>
        <taxon>Bacillati</taxon>
        <taxon>Bacillota</taxon>
        <taxon>Clostridia</taxon>
        <taxon>Eubacteriales</taxon>
        <taxon>Desulfotomaculaceae</taxon>
        <taxon>Pelotomaculum</taxon>
    </lineage>
</organism>
<comment type="caution">
    <text evidence="2">The sequence shown here is derived from an EMBL/GenBank/DDBJ whole genome shotgun (WGS) entry which is preliminary data.</text>
</comment>
<accession>A0A4Y7RQ23</accession>
<proteinExistence type="predicted"/>
<name>A0A4Y7RQ23_9FIRM</name>
<evidence type="ECO:0000256" key="1">
    <source>
        <dbReference type="SAM" id="Phobius"/>
    </source>
</evidence>
<sequence>MPLSLGKQLHKTHRPRTDWGLLSVIAALIGIVFGTVLMKGVR</sequence>
<evidence type="ECO:0000313" key="3">
    <source>
        <dbReference type="Proteomes" id="UP000297597"/>
    </source>
</evidence>
<dbReference type="EMBL" id="QFFZ01000021">
    <property type="protein sequence ID" value="TEB10772.1"/>
    <property type="molecule type" value="Genomic_DNA"/>
</dbReference>
<gene>
    <name evidence="2" type="ORF">Pmgp_02087</name>
</gene>